<dbReference type="AlphaFoldDB" id="A0A075G536"/>
<dbReference type="InterPro" id="IPR033753">
    <property type="entry name" value="GCV_H/Fam206"/>
</dbReference>
<gene>
    <name evidence="2" type="primary">GCSH</name>
    <name evidence="2" type="synonym">gcvH</name>
</gene>
<dbReference type="PANTHER" id="PTHR11715:SF3">
    <property type="entry name" value="GLYCINE CLEAVAGE SYSTEM H PROTEIN-RELATED"/>
    <property type="match status" value="1"/>
</dbReference>
<feature type="compositionally biased region" description="Basic and acidic residues" evidence="1">
    <location>
        <begin position="92"/>
        <end position="101"/>
    </location>
</feature>
<dbReference type="CDD" id="cd06848">
    <property type="entry name" value="GCS_H"/>
    <property type="match status" value="1"/>
</dbReference>
<dbReference type="InterPro" id="IPR002930">
    <property type="entry name" value="GCV_H"/>
</dbReference>
<reference evidence="2" key="1">
    <citation type="journal article" date="2014" name="Genome Biol. Evol.">
        <title>Pangenome evidence for extensive interdomain horizontal transfer affecting lineage core and shell genes in uncultured planktonic thaumarchaeota and euryarchaeota.</title>
        <authorList>
            <person name="Deschamps P."/>
            <person name="Zivanovic Y."/>
            <person name="Moreira D."/>
            <person name="Rodriguez-Valera F."/>
            <person name="Lopez-Garcia P."/>
        </authorList>
    </citation>
    <scope>NUCLEOTIDE SEQUENCE</scope>
</reference>
<dbReference type="Gene3D" id="2.40.50.100">
    <property type="match status" value="1"/>
</dbReference>
<organism evidence="2">
    <name type="scientific">uncultured marine group II/III euryarchaeote KM3_07_G11</name>
    <dbReference type="NCBI Taxonomy" id="1457840"/>
    <lineage>
        <taxon>Archaea</taxon>
        <taxon>Methanobacteriati</taxon>
        <taxon>Methanobacteriota</taxon>
        <taxon>environmental samples</taxon>
    </lineage>
</organism>
<dbReference type="Pfam" id="PF01597">
    <property type="entry name" value="GCV_H"/>
    <property type="match status" value="1"/>
</dbReference>
<evidence type="ECO:0000313" key="2">
    <source>
        <dbReference type="EMBL" id="AIE98728.1"/>
    </source>
</evidence>
<accession>A0A075G536</accession>
<dbReference type="GO" id="GO:0005829">
    <property type="term" value="C:cytosol"/>
    <property type="evidence" value="ECO:0007669"/>
    <property type="project" value="TreeGrafter"/>
</dbReference>
<dbReference type="SUPFAM" id="SSF51230">
    <property type="entry name" value="Single hybrid motif"/>
    <property type="match status" value="1"/>
</dbReference>
<protein>
    <submittedName>
        <fullName evidence="2">Glycine cleavage system H protein (GcvH, GCSH)</fullName>
    </submittedName>
</protein>
<dbReference type="GO" id="GO:0009249">
    <property type="term" value="P:protein lipoylation"/>
    <property type="evidence" value="ECO:0007669"/>
    <property type="project" value="TreeGrafter"/>
</dbReference>
<name>A0A075G536_9EURY</name>
<evidence type="ECO:0000256" key="1">
    <source>
        <dbReference type="SAM" id="MobiDB-lite"/>
    </source>
</evidence>
<dbReference type="GO" id="GO:0005960">
    <property type="term" value="C:glycine cleavage complex"/>
    <property type="evidence" value="ECO:0007669"/>
    <property type="project" value="InterPro"/>
</dbReference>
<sequence length="101" mass="11018">MVGNMSEVPADLYYTADHEWLRITDGVAVIGITDHAQDALTDIVYVELPDEGASFGAGEEFASVESVKSVSGIFCSSRGRSNWCQRGVGRRPRTDQRGPVR</sequence>
<dbReference type="InterPro" id="IPR011053">
    <property type="entry name" value="Single_hybrid_motif"/>
</dbReference>
<feature type="region of interest" description="Disordered" evidence="1">
    <location>
        <begin position="82"/>
        <end position="101"/>
    </location>
</feature>
<dbReference type="PANTHER" id="PTHR11715">
    <property type="entry name" value="GLYCINE CLEAVAGE SYSTEM H PROTEIN"/>
    <property type="match status" value="1"/>
</dbReference>
<dbReference type="EMBL" id="KF900542">
    <property type="protein sequence ID" value="AIE98728.1"/>
    <property type="molecule type" value="Genomic_DNA"/>
</dbReference>
<dbReference type="GO" id="GO:0019464">
    <property type="term" value="P:glycine decarboxylation via glycine cleavage system"/>
    <property type="evidence" value="ECO:0007669"/>
    <property type="project" value="InterPro"/>
</dbReference>
<proteinExistence type="predicted"/>